<comment type="caution">
    <text evidence="1">The sequence shown here is derived from an EMBL/GenBank/DDBJ whole genome shotgun (WGS) entry which is preliminary data.</text>
</comment>
<sequence>MSIGSRLYGLRFATSTSLLRRKVWREIQRHAKWATQRLKRFDCWVSLTSLDTRDVALPDSAQVRELTLGETGGKSSFEEFGANAELAPARIQVATFRRRRITFDFFYEVAELIGHVDSLARSGVMRFIPSP</sequence>
<evidence type="ECO:0000313" key="2">
    <source>
        <dbReference type="Proteomes" id="UP000585272"/>
    </source>
</evidence>
<dbReference type="AlphaFoldDB" id="A0A840IF67"/>
<keyword evidence="2" id="KW-1185">Reference proteome</keyword>
<gene>
    <name evidence="1" type="ORF">BDZ31_003051</name>
</gene>
<organism evidence="1 2">
    <name type="scientific">Conexibacter arvalis</name>
    <dbReference type="NCBI Taxonomy" id="912552"/>
    <lineage>
        <taxon>Bacteria</taxon>
        <taxon>Bacillati</taxon>
        <taxon>Actinomycetota</taxon>
        <taxon>Thermoleophilia</taxon>
        <taxon>Solirubrobacterales</taxon>
        <taxon>Conexibacteraceae</taxon>
        <taxon>Conexibacter</taxon>
    </lineage>
</organism>
<reference evidence="1 2" key="1">
    <citation type="submission" date="2020-08" db="EMBL/GenBank/DDBJ databases">
        <title>Genomic Encyclopedia of Archaeal and Bacterial Type Strains, Phase II (KMG-II): from individual species to whole genera.</title>
        <authorList>
            <person name="Goeker M."/>
        </authorList>
    </citation>
    <scope>NUCLEOTIDE SEQUENCE [LARGE SCALE GENOMIC DNA]</scope>
    <source>
        <strain evidence="1 2">DSM 23288</strain>
    </source>
</reference>
<proteinExistence type="predicted"/>
<name>A0A840IF67_9ACTN</name>
<accession>A0A840IF67</accession>
<protein>
    <submittedName>
        <fullName evidence="1">Uncharacterized protein</fullName>
    </submittedName>
</protein>
<dbReference type="Proteomes" id="UP000585272">
    <property type="component" value="Unassembled WGS sequence"/>
</dbReference>
<evidence type="ECO:0000313" key="1">
    <source>
        <dbReference type="EMBL" id="MBB4663456.1"/>
    </source>
</evidence>
<dbReference type="EMBL" id="JACHNU010000004">
    <property type="protein sequence ID" value="MBB4663456.1"/>
    <property type="molecule type" value="Genomic_DNA"/>
</dbReference>